<dbReference type="PANTHER" id="PTHR22572">
    <property type="entry name" value="SUGAR-1-PHOSPHATE GUANYL TRANSFERASE"/>
    <property type="match status" value="1"/>
</dbReference>
<dbReference type="EMBL" id="JBHSXX010000001">
    <property type="protein sequence ID" value="MFC6871103.1"/>
    <property type="molecule type" value="Genomic_DNA"/>
</dbReference>
<evidence type="ECO:0000313" key="4">
    <source>
        <dbReference type="EMBL" id="MFC6871103.1"/>
    </source>
</evidence>
<comment type="caution">
    <text evidence="4">The sequence shown here is derived from an EMBL/GenBank/DDBJ whole genome shotgun (WGS) entry which is preliminary data.</text>
</comment>
<dbReference type="CDD" id="cd04181">
    <property type="entry name" value="NTP_transferase"/>
    <property type="match status" value="1"/>
</dbReference>
<evidence type="ECO:0000313" key="5">
    <source>
        <dbReference type="Proteomes" id="UP001596337"/>
    </source>
</evidence>
<proteinExistence type="inferred from homology"/>
<dbReference type="Gene3D" id="3.90.550.10">
    <property type="entry name" value="Spore Coat Polysaccharide Biosynthesis Protein SpsA, Chain A"/>
    <property type="match status" value="1"/>
</dbReference>
<sequence length="357" mass="36947">MAANTDAIVLVGGKGTRLRPLTLTAPKPMLPTAGVPFLTHLLSRIKAAGMRHVVLGTSYRAEVFAEYFGDGTQFGLEMEYVVETEPLDTAGAIRNVADRLRGEDAMVFNGDILSGTDPAALLNAHHDAAADVTLHLVKVADPSRFGSVPTDASGRVTAFLEKTPNPPTDQVNAGCYVFRRDVIESIPAGRPVSVERETFPGLLESGATLHGFVDSSYWLDVGTPAAFVRGSADLVRGIAPTHALPGSPGERLVLDGASVAPEATVDGGSSVGASASIAAGARVSGSVVFEGARIERDAVVEDSVIGRDARVGAGTVLRGVVLGDDVDVGAGCELLEGARLWPGVVLPDGGVRFSTDV</sequence>
<dbReference type="InterPro" id="IPR056729">
    <property type="entry name" value="GMPPB_C"/>
</dbReference>
<accession>A0ABW2C7U6</accession>
<dbReference type="Proteomes" id="UP001596337">
    <property type="component" value="Unassembled WGS sequence"/>
</dbReference>
<dbReference type="Pfam" id="PF00483">
    <property type="entry name" value="NTP_transferase"/>
    <property type="match status" value="1"/>
</dbReference>
<comment type="similarity">
    <text evidence="1">Belongs to the transferase hexapeptide repeat family.</text>
</comment>
<organism evidence="4 5">
    <name type="scientific">Haloechinothrix salitolerans</name>
    <dbReference type="NCBI Taxonomy" id="926830"/>
    <lineage>
        <taxon>Bacteria</taxon>
        <taxon>Bacillati</taxon>
        <taxon>Actinomycetota</taxon>
        <taxon>Actinomycetes</taxon>
        <taxon>Pseudonocardiales</taxon>
        <taxon>Pseudonocardiaceae</taxon>
        <taxon>Haloechinothrix</taxon>
    </lineage>
</organism>
<gene>
    <name evidence="4" type="ORF">ACFQGD_28675</name>
</gene>
<reference evidence="5" key="1">
    <citation type="journal article" date="2019" name="Int. J. Syst. Evol. Microbiol.">
        <title>The Global Catalogue of Microorganisms (GCM) 10K type strain sequencing project: providing services to taxonomists for standard genome sequencing and annotation.</title>
        <authorList>
            <consortium name="The Broad Institute Genomics Platform"/>
            <consortium name="The Broad Institute Genome Sequencing Center for Infectious Disease"/>
            <person name="Wu L."/>
            <person name="Ma J."/>
        </authorList>
    </citation>
    <scope>NUCLEOTIDE SEQUENCE [LARGE SCALE GENOMIC DNA]</scope>
    <source>
        <strain evidence="5">KCTC 32255</strain>
    </source>
</reference>
<evidence type="ECO:0000259" key="3">
    <source>
        <dbReference type="Pfam" id="PF25087"/>
    </source>
</evidence>
<dbReference type="Gene3D" id="2.160.10.10">
    <property type="entry name" value="Hexapeptide repeat proteins"/>
    <property type="match status" value="1"/>
</dbReference>
<dbReference type="InterPro" id="IPR050486">
    <property type="entry name" value="Mannose-1P_guanyltransferase"/>
</dbReference>
<evidence type="ECO:0000256" key="1">
    <source>
        <dbReference type="ARBA" id="ARBA00007274"/>
    </source>
</evidence>
<feature type="domain" description="Nucleotidyl transferase" evidence="2">
    <location>
        <begin position="7"/>
        <end position="234"/>
    </location>
</feature>
<dbReference type="Pfam" id="PF25087">
    <property type="entry name" value="GMPPB_C"/>
    <property type="match status" value="1"/>
</dbReference>
<dbReference type="RefSeq" id="WP_345406287.1">
    <property type="nucleotide sequence ID" value="NZ_BAABLA010000122.1"/>
</dbReference>
<dbReference type="InterPro" id="IPR005835">
    <property type="entry name" value="NTP_transferase_dom"/>
</dbReference>
<name>A0ABW2C7U6_9PSEU</name>
<evidence type="ECO:0000259" key="2">
    <source>
        <dbReference type="Pfam" id="PF00483"/>
    </source>
</evidence>
<protein>
    <submittedName>
        <fullName evidence="4">NDP-sugar synthase</fullName>
    </submittedName>
</protein>
<feature type="domain" description="Mannose-1-phosphate guanyltransferase C-terminal" evidence="3">
    <location>
        <begin position="251"/>
        <end position="332"/>
    </location>
</feature>
<keyword evidence="5" id="KW-1185">Reference proteome</keyword>
<dbReference type="InterPro" id="IPR029044">
    <property type="entry name" value="Nucleotide-diphossugar_trans"/>
</dbReference>
<dbReference type="SUPFAM" id="SSF53448">
    <property type="entry name" value="Nucleotide-diphospho-sugar transferases"/>
    <property type="match status" value="1"/>
</dbReference>